<dbReference type="SUPFAM" id="SSF55174">
    <property type="entry name" value="Alpha-L RNA-binding motif"/>
    <property type="match status" value="1"/>
</dbReference>
<dbReference type="OrthoDB" id="9804243at2"/>
<comment type="caution">
    <text evidence="11">The sequence shown here is derived from an EMBL/GenBank/DDBJ whole genome shotgun (WGS) entry which is preliminary data.</text>
</comment>
<dbReference type="InterPro" id="IPR002307">
    <property type="entry name" value="Tyr-tRNA-ligase"/>
</dbReference>
<sequence>MSLPSGPMPDPASDAAFLTRNTVAALPDGALQRRLEEAAREGRQLRVKLGLDPTAPDLHLGHTVVLQKLREFQDLGHRVVLIVGDYTARVGDPSGRSSTRPALSGEEIDANARTYQEQAFRVLREDPDLLEVRFNGEWLDMKMEELFRIARTTTVAQLLERDDFAKRFAARQPISVLELLYPLMQGYDSVAIRADVELGGTDQTFNLLLGRDLQRHFGVPEQSILTLPILPGVDGVDKMSKSLGNHIGVTEAPDEMYGRTLSIPDEAMATWRALLAVPDPPDGTGPRDAKRALARAIVERFHSTDAAVAAQERFDAVFVAKAVPDDVPTFSVAPDAGSVHLPAVIAEAFGRSRGEARRLLAGGGVKLDGSVVPADGLDLPASDLDGKVLQVGKRAFTRLKITD</sequence>
<dbReference type="GO" id="GO:0005829">
    <property type="term" value="C:cytosol"/>
    <property type="evidence" value="ECO:0007669"/>
    <property type="project" value="TreeGrafter"/>
</dbReference>
<dbReference type="InterPro" id="IPR024088">
    <property type="entry name" value="Tyr-tRNA-ligase_bac-type"/>
</dbReference>
<dbReference type="EC" id="6.1.1.1" evidence="9"/>
<dbReference type="CDD" id="cd00165">
    <property type="entry name" value="S4"/>
    <property type="match status" value="1"/>
</dbReference>
<keyword evidence="3 9" id="KW-0547">Nucleotide-binding</keyword>
<dbReference type="InterPro" id="IPR002305">
    <property type="entry name" value="aa-tRNA-synth_Ic"/>
</dbReference>
<feature type="short sequence motif" description="'HIGH' region" evidence="9">
    <location>
        <begin position="53"/>
        <end position="62"/>
    </location>
</feature>
<dbReference type="Gene3D" id="3.10.290.10">
    <property type="entry name" value="RNA-binding S4 domain"/>
    <property type="match status" value="1"/>
</dbReference>
<dbReference type="InterPro" id="IPR036986">
    <property type="entry name" value="S4_RNA-bd_sf"/>
</dbReference>
<feature type="binding site" evidence="9">
    <location>
        <position position="241"/>
    </location>
    <ligand>
        <name>ATP</name>
        <dbReference type="ChEBI" id="CHEBI:30616"/>
    </ligand>
</feature>
<protein>
    <recommendedName>
        <fullName evidence="9">Tyrosine--tRNA ligase</fullName>
        <ecNumber evidence="9">6.1.1.1</ecNumber>
    </recommendedName>
    <alternativeName>
        <fullName evidence="9">Tyrosyl-tRNA synthetase</fullName>
        <shortName evidence="9">TyrRS</shortName>
    </alternativeName>
</protein>
<proteinExistence type="inferred from homology"/>
<comment type="subunit">
    <text evidence="9">Homodimer.</text>
</comment>
<dbReference type="Gene3D" id="3.40.50.620">
    <property type="entry name" value="HUPs"/>
    <property type="match status" value="1"/>
</dbReference>
<keyword evidence="1 9" id="KW-0963">Cytoplasm</keyword>
<dbReference type="InterPro" id="IPR024108">
    <property type="entry name" value="Tyr-tRNA-ligase_bac_2"/>
</dbReference>
<evidence type="ECO:0000256" key="1">
    <source>
        <dbReference type="ARBA" id="ARBA00022490"/>
    </source>
</evidence>
<dbReference type="AlphaFoldDB" id="A0A2T4UBF0"/>
<comment type="subcellular location">
    <subcellularLocation>
        <location evidence="9">Cytoplasm</location>
    </subcellularLocation>
</comment>
<dbReference type="GO" id="GO:0003723">
    <property type="term" value="F:RNA binding"/>
    <property type="evidence" value="ECO:0007669"/>
    <property type="project" value="UniProtKB-KW"/>
</dbReference>
<dbReference type="CDD" id="cd00805">
    <property type="entry name" value="TyrRS_core"/>
    <property type="match status" value="1"/>
</dbReference>
<dbReference type="GO" id="GO:0004831">
    <property type="term" value="F:tyrosine-tRNA ligase activity"/>
    <property type="evidence" value="ECO:0007669"/>
    <property type="project" value="UniProtKB-UniRule"/>
</dbReference>
<evidence type="ECO:0000256" key="9">
    <source>
        <dbReference type="HAMAP-Rule" id="MF_02007"/>
    </source>
</evidence>
<dbReference type="InterPro" id="IPR014729">
    <property type="entry name" value="Rossmann-like_a/b/a_fold"/>
</dbReference>
<dbReference type="Pfam" id="PF00579">
    <property type="entry name" value="tRNA-synt_1b"/>
    <property type="match status" value="1"/>
</dbReference>
<comment type="function">
    <text evidence="9">Catalyzes the attachment of tyrosine to tRNA(Tyr) in a two-step reaction: tyrosine is first activated by ATP to form Tyr-AMP and then transferred to the acceptor end of tRNA(Tyr).</text>
</comment>
<dbReference type="PANTHER" id="PTHR11766:SF1">
    <property type="entry name" value="TYROSINE--TRNA LIGASE"/>
    <property type="match status" value="1"/>
</dbReference>
<keyword evidence="12" id="KW-1185">Reference proteome</keyword>
<keyword evidence="7 9" id="KW-0030">Aminoacyl-tRNA synthetase</keyword>
<keyword evidence="6 9" id="KW-0648">Protein biosynthesis</keyword>
<organism evidence="11 12">
    <name type="scientific">Paraconexibacter algicola</name>
    <dbReference type="NCBI Taxonomy" id="2133960"/>
    <lineage>
        <taxon>Bacteria</taxon>
        <taxon>Bacillati</taxon>
        <taxon>Actinomycetota</taxon>
        <taxon>Thermoleophilia</taxon>
        <taxon>Solirubrobacterales</taxon>
        <taxon>Paraconexibacteraceae</taxon>
        <taxon>Paraconexibacter</taxon>
    </lineage>
</organism>
<evidence type="ECO:0000256" key="4">
    <source>
        <dbReference type="ARBA" id="ARBA00022840"/>
    </source>
</evidence>
<dbReference type="Proteomes" id="UP000240739">
    <property type="component" value="Unassembled WGS sequence"/>
</dbReference>
<evidence type="ECO:0000256" key="6">
    <source>
        <dbReference type="ARBA" id="ARBA00022917"/>
    </source>
</evidence>
<evidence type="ECO:0000256" key="5">
    <source>
        <dbReference type="ARBA" id="ARBA00022884"/>
    </source>
</evidence>
<dbReference type="PROSITE" id="PS00178">
    <property type="entry name" value="AA_TRNA_LIGASE_I"/>
    <property type="match status" value="1"/>
</dbReference>
<keyword evidence="5 10" id="KW-0694">RNA-binding</keyword>
<evidence type="ECO:0000256" key="10">
    <source>
        <dbReference type="PROSITE-ProRule" id="PRU00182"/>
    </source>
</evidence>
<keyword evidence="2 9" id="KW-0436">Ligase</keyword>
<dbReference type="HAMAP" id="MF_02007">
    <property type="entry name" value="Tyr_tRNA_synth_type2"/>
    <property type="match status" value="1"/>
</dbReference>
<evidence type="ECO:0000313" key="11">
    <source>
        <dbReference type="EMBL" id="PTL54175.1"/>
    </source>
</evidence>
<feature type="short sequence motif" description="'KMSKS' region" evidence="9">
    <location>
        <begin position="238"/>
        <end position="242"/>
    </location>
</feature>
<reference evidence="11 12" key="1">
    <citation type="submission" date="2018-03" db="EMBL/GenBank/DDBJ databases">
        <title>Aquarubrobacter algicola gen. nov., sp. nov., a novel actinobacterium isolated from shallow eutrophic lake during the end of cyanobacterial harmful algal blooms.</title>
        <authorList>
            <person name="Chun S.J."/>
        </authorList>
    </citation>
    <scope>NUCLEOTIDE SEQUENCE [LARGE SCALE GENOMIC DNA]</scope>
    <source>
        <strain evidence="11 12">Seoho-28</strain>
    </source>
</reference>
<dbReference type="SUPFAM" id="SSF52374">
    <property type="entry name" value="Nucleotidylyl transferase"/>
    <property type="match status" value="1"/>
</dbReference>
<evidence type="ECO:0000256" key="7">
    <source>
        <dbReference type="ARBA" id="ARBA00023146"/>
    </source>
</evidence>
<dbReference type="NCBIfam" id="TIGR00234">
    <property type="entry name" value="tyrS"/>
    <property type="match status" value="1"/>
</dbReference>
<evidence type="ECO:0000256" key="3">
    <source>
        <dbReference type="ARBA" id="ARBA00022741"/>
    </source>
</evidence>
<dbReference type="PRINTS" id="PR01040">
    <property type="entry name" value="TRNASYNTHTYR"/>
</dbReference>
<accession>A0A2T4UBF0</accession>
<comment type="catalytic activity">
    <reaction evidence="8 9">
        <text>tRNA(Tyr) + L-tyrosine + ATP = L-tyrosyl-tRNA(Tyr) + AMP + diphosphate + H(+)</text>
        <dbReference type="Rhea" id="RHEA:10220"/>
        <dbReference type="Rhea" id="RHEA-COMP:9706"/>
        <dbReference type="Rhea" id="RHEA-COMP:9707"/>
        <dbReference type="ChEBI" id="CHEBI:15378"/>
        <dbReference type="ChEBI" id="CHEBI:30616"/>
        <dbReference type="ChEBI" id="CHEBI:33019"/>
        <dbReference type="ChEBI" id="CHEBI:58315"/>
        <dbReference type="ChEBI" id="CHEBI:78442"/>
        <dbReference type="ChEBI" id="CHEBI:78536"/>
        <dbReference type="ChEBI" id="CHEBI:456215"/>
        <dbReference type="EC" id="6.1.1.1"/>
    </reaction>
</comment>
<dbReference type="PROSITE" id="PS50889">
    <property type="entry name" value="S4"/>
    <property type="match status" value="1"/>
</dbReference>
<dbReference type="Gene3D" id="1.10.240.10">
    <property type="entry name" value="Tyrosyl-Transfer RNA Synthetase"/>
    <property type="match status" value="1"/>
</dbReference>
<dbReference type="GO" id="GO:0006437">
    <property type="term" value="P:tyrosyl-tRNA aminoacylation"/>
    <property type="evidence" value="ECO:0007669"/>
    <property type="project" value="UniProtKB-UniRule"/>
</dbReference>
<dbReference type="PANTHER" id="PTHR11766">
    <property type="entry name" value="TYROSYL-TRNA SYNTHETASE"/>
    <property type="match status" value="1"/>
</dbReference>
<keyword evidence="4 9" id="KW-0067">ATP-binding</keyword>
<evidence type="ECO:0000256" key="2">
    <source>
        <dbReference type="ARBA" id="ARBA00022598"/>
    </source>
</evidence>
<gene>
    <name evidence="9" type="primary">tyrS</name>
    <name evidence="11" type="ORF">C7Y72_22450</name>
</gene>
<dbReference type="GO" id="GO:0005524">
    <property type="term" value="F:ATP binding"/>
    <property type="evidence" value="ECO:0007669"/>
    <property type="project" value="UniProtKB-UniRule"/>
</dbReference>
<comment type="similarity">
    <text evidence="9">Belongs to the class-I aminoacyl-tRNA synthetase family. TyrS type 2 subfamily.</text>
</comment>
<evidence type="ECO:0000256" key="8">
    <source>
        <dbReference type="ARBA" id="ARBA00048248"/>
    </source>
</evidence>
<evidence type="ECO:0000313" key="12">
    <source>
        <dbReference type="Proteomes" id="UP000240739"/>
    </source>
</evidence>
<dbReference type="InterPro" id="IPR001412">
    <property type="entry name" value="aa-tRNA-synth_I_CS"/>
</dbReference>
<dbReference type="EMBL" id="PYYB01000006">
    <property type="protein sequence ID" value="PTL54175.1"/>
    <property type="molecule type" value="Genomic_DNA"/>
</dbReference>
<name>A0A2T4UBF0_9ACTN</name>